<name>A0A1R3K1I0_COCAP</name>
<dbReference type="OMA" id="DFDTHEK"/>
<reference evidence="1 2" key="1">
    <citation type="submission" date="2013-09" db="EMBL/GenBank/DDBJ databases">
        <title>Corchorus capsularis genome sequencing.</title>
        <authorList>
            <person name="Alam M."/>
            <person name="Haque M.S."/>
            <person name="Islam M.S."/>
            <person name="Emdad E.M."/>
            <person name="Islam M.M."/>
            <person name="Ahmed B."/>
            <person name="Halim A."/>
            <person name="Hossen Q.M.M."/>
            <person name="Hossain M.Z."/>
            <person name="Ahmed R."/>
            <person name="Khan M.M."/>
            <person name="Islam R."/>
            <person name="Rashid M.M."/>
            <person name="Khan S.A."/>
            <person name="Rahman M.S."/>
            <person name="Alam M."/>
        </authorList>
    </citation>
    <scope>NUCLEOTIDE SEQUENCE [LARGE SCALE GENOMIC DNA]</scope>
    <source>
        <strain evidence="2">cv. CVL-1</strain>
        <tissue evidence="1">Whole seedling</tissue>
    </source>
</reference>
<gene>
    <name evidence="1" type="ORF">CCACVL1_03238</name>
</gene>
<dbReference type="AlphaFoldDB" id="A0A1R3K1I0"/>
<protein>
    <submittedName>
        <fullName evidence="1">Uncharacterized protein</fullName>
    </submittedName>
</protein>
<proteinExistence type="predicted"/>
<comment type="caution">
    <text evidence="1">The sequence shown here is derived from an EMBL/GenBank/DDBJ whole genome shotgun (WGS) entry which is preliminary data.</text>
</comment>
<dbReference type="Gramene" id="OMP00942">
    <property type="protein sequence ID" value="OMP00942"/>
    <property type="gene ID" value="CCACVL1_03238"/>
</dbReference>
<organism evidence="1 2">
    <name type="scientific">Corchorus capsularis</name>
    <name type="common">Jute</name>
    <dbReference type="NCBI Taxonomy" id="210143"/>
    <lineage>
        <taxon>Eukaryota</taxon>
        <taxon>Viridiplantae</taxon>
        <taxon>Streptophyta</taxon>
        <taxon>Embryophyta</taxon>
        <taxon>Tracheophyta</taxon>
        <taxon>Spermatophyta</taxon>
        <taxon>Magnoliopsida</taxon>
        <taxon>eudicotyledons</taxon>
        <taxon>Gunneridae</taxon>
        <taxon>Pentapetalae</taxon>
        <taxon>rosids</taxon>
        <taxon>malvids</taxon>
        <taxon>Malvales</taxon>
        <taxon>Malvaceae</taxon>
        <taxon>Grewioideae</taxon>
        <taxon>Apeibeae</taxon>
        <taxon>Corchorus</taxon>
    </lineage>
</organism>
<dbReference type="PANTHER" id="PTHR34371">
    <property type="entry name" value="OS01G0551000 PROTEIN"/>
    <property type="match status" value="1"/>
</dbReference>
<evidence type="ECO:0000313" key="2">
    <source>
        <dbReference type="Proteomes" id="UP000188268"/>
    </source>
</evidence>
<dbReference type="Proteomes" id="UP000188268">
    <property type="component" value="Unassembled WGS sequence"/>
</dbReference>
<dbReference type="OrthoDB" id="1934555at2759"/>
<sequence length="232" mass="25105">MGSEAEYFEETAYSNTPKLSLYSFPSKAKESPAPGVTTSPIHSSVSIPFQWEEAPGKPRLPCPAGSDISSTPRCLELPPRLLAEAKVANMPSPTTVLDGPDHASRSVSYTFSFRKGGSFRSPDNNNNNNNNRKVLFGSSRWGSFRKPGRVVQGSFDLSSIPIVDGADSNGGGGGGSNGGDTDTQVKITRFRRKGSLLSHSQARSHVFASIYESFKQVVPWRRGHEKLKKKAS</sequence>
<accession>A0A1R3K1I0</accession>
<dbReference type="PANTHER" id="PTHR34371:SF6">
    <property type="entry name" value="MEMBRANE-ASSOCIATED KINASE REGULATOR 6"/>
    <property type="match status" value="1"/>
</dbReference>
<dbReference type="STRING" id="210143.A0A1R3K1I0"/>
<evidence type="ECO:0000313" key="1">
    <source>
        <dbReference type="EMBL" id="OMP00942.1"/>
    </source>
</evidence>
<dbReference type="EMBL" id="AWWV01006560">
    <property type="protein sequence ID" value="OMP00942.1"/>
    <property type="molecule type" value="Genomic_DNA"/>
</dbReference>
<keyword evidence="2" id="KW-1185">Reference proteome</keyword>